<dbReference type="Proteomes" id="UP000490386">
    <property type="component" value="Unassembled WGS sequence"/>
</dbReference>
<keyword evidence="3 4" id="KW-0560">Oxidoreductase</keyword>
<dbReference type="RefSeq" id="WP_151424826.1">
    <property type="nucleotide sequence ID" value="NZ_WBJX01000006.1"/>
</dbReference>
<evidence type="ECO:0000256" key="4">
    <source>
        <dbReference type="RuleBase" id="RU362075"/>
    </source>
</evidence>
<comment type="pathway">
    <text evidence="1 4">Carotenoid biosynthesis.</text>
</comment>
<dbReference type="InterPro" id="IPR014105">
    <property type="entry name" value="Carotenoid/retinoid_OxRdtase"/>
</dbReference>
<reference evidence="6 7" key="1">
    <citation type="submission" date="2019-09" db="EMBL/GenBank/DDBJ databases">
        <title>Phylogeny of genus Pseudoclavibacter and closely related genus.</title>
        <authorList>
            <person name="Li Y."/>
        </authorList>
    </citation>
    <scope>NUCLEOTIDE SEQUENCE [LARGE SCALE GENOMIC DNA]</scope>
    <source>
        <strain evidence="6 7">THG-MD12</strain>
    </source>
</reference>
<dbReference type="EMBL" id="WBJX01000006">
    <property type="protein sequence ID" value="KAB1636546.1"/>
    <property type="molecule type" value="Genomic_DNA"/>
</dbReference>
<evidence type="ECO:0000256" key="3">
    <source>
        <dbReference type="ARBA" id="ARBA00023002"/>
    </source>
</evidence>
<protein>
    <submittedName>
        <fullName evidence="6">Phytoene desaturase</fullName>
    </submittedName>
</protein>
<dbReference type="Gene3D" id="3.50.50.60">
    <property type="entry name" value="FAD/NAD(P)-binding domain"/>
    <property type="match status" value="2"/>
</dbReference>
<evidence type="ECO:0000256" key="2">
    <source>
        <dbReference type="ARBA" id="ARBA00022746"/>
    </source>
</evidence>
<dbReference type="PANTHER" id="PTHR43734:SF1">
    <property type="entry name" value="PHYTOENE DESATURASE"/>
    <property type="match status" value="1"/>
</dbReference>
<dbReference type="AlphaFoldDB" id="A0A7J5AYJ6"/>
<dbReference type="NCBIfam" id="TIGR02734">
    <property type="entry name" value="crtI_fam"/>
    <property type="match status" value="1"/>
</dbReference>
<dbReference type="Pfam" id="PF01593">
    <property type="entry name" value="Amino_oxidase"/>
    <property type="match status" value="1"/>
</dbReference>
<accession>A0A7J5AYJ6</accession>
<keyword evidence="7" id="KW-1185">Reference proteome</keyword>
<organism evidence="6 7">
    <name type="scientific">Pseudoclavibacter terrae</name>
    <dbReference type="NCBI Taxonomy" id="1530195"/>
    <lineage>
        <taxon>Bacteria</taxon>
        <taxon>Bacillati</taxon>
        <taxon>Actinomycetota</taxon>
        <taxon>Actinomycetes</taxon>
        <taxon>Micrococcales</taxon>
        <taxon>Microbacteriaceae</taxon>
        <taxon>Pseudoclavibacter</taxon>
    </lineage>
</organism>
<evidence type="ECO:0000259" key="5">
    <source>
        <dbReference type="Pfam" id="PF01593"/>
    </source>
</evidence>
<name>A0A7J5AYJ6_9MICO</name>
<dbReference type="PANTHER" id="PTHR43734">
    <property type="entry name" value="PHYTOENE DESATURASE"/>
    <property type="match status" value="1"/>
</dbReference>
<comment type="similarity">
    <text evidence="4">Belongs to the carotenoid/retinoid oxidoreductase family.</text>
</comment>
<evidence type="ECO:0000256" key="1">
    <source>
        <dbReference type="ARBA" id="ARBA00004829"/>
    </source>
</evidence>
<dbReference type="InterPro" id="IPR002937">
    <property type="entry name" value="Amino_oxidase"/>
</dbReference>
<evidence type="ECO:0000313" key="7">
    <source>
        <dbReference type="Proteomes" id="UP000490386"/>
    </source>
</evidence>
<sequence>MSTRAVVVGAGMAGLATAILLARDGFAVTVLEKNDRVGGRAGLLEVDGFRFDTGPSWYLMPSVFDHFFELAGTSTEQQLDLRMLDPGYRVFPEPTVAGAPSEPISIPYGQDAVRELVAELEPGALSAFDDYLETARRAMDMAEDVFLYNTFANPLSLVGERVRRELPDLLTWLTTPLEKFVEASFTHPLLRQILAYQAVFLGTDPRRAPAIYHLMSRMDLVEGVQYPMGGFTAVVDALHGLAVEAGVEFRLEAEVTGIAVSHGWSRGVHWRDSAGDRHFEDVEVVVSAADLHHTETQLLPERSRSYPERVWKKTDSGPGAVLVMLGVEGELPTLPHHSLLLTKEWGENFDAIFGQGVALPDPVSVYVCKPSATDPDVAPEGHENLFMLIPVKGDPAIGGGGADGRGDAEVERIADLAIAQLAEWTGAADLASRIVVRSTLGPADFVNDYNSWRGGILGPSHELAQSAMLRAGNASPKVKGLYYAGATVNPGVGVPMCLISAELVLKHVRGDRSAGPLEVESR</sequence>
<dbReference type="GO" id="GO:0016491">
    <property type="term" value="F:oxidoreductase activity"/>
    <property type="evidence" value="ECO:0007669"/>
    <property type="project" value="UniProtKB-KW"/>
</dbReference>
<evidence type="ECO:0000313" key="6">
    <source>
        <dbReference type="EMBL" id="KAB1636546.1"/>
    </source>
</evidence>
<dbReference type="OrthoDB" id="9774675at2"/>
<gene>
    <name evidence="6" type="primary">crtI</name>
    <name evidence="6" type="ORF">F8O03_16535</name>
</gene>
<proteinExistence type="inferred from homology"/>
<dbReference type="GO" id="GO:0016117">
    <property type="term" value="P:carotenoid biosynthetic process"/>
    <property type="evidence" value="ECO:0007669"/>
    <property type="project" value="UniProtKB-KW"/>
</dbReference>
<dbReference type="SUPFAM" id="SSF51905">
    <property type="entry name" value="FAD/NAD(P)-binding domain"/>
    <property type="match status" value="1"/>
</dbReference>
<keyword evidence="2 4" id="KW-0125">Carotenoid biosynthesis</keyword>
<dbReference type="PRINTS" id="PR00419">
    <property type="entry name" value="ADXRDTASE"/>
</dbReference>
<feature type="domain" description="Amine oxidase" evidence="5">
    <location>
        <begin position="12"/>
        <end position="502"/>
    </location>
</feature>
<dbReference type="InterPro" id="IPR036188">
    <property type="entry name" value="FAD/NAD-bd_sf"/>
</dbReference>
<comment type="caution">
    <text evidence="6">The sequence shown here is derived from an EMBL/GenBank/DDBJ whole genome shotgun (WGS) entry which is preliminary data.</text>
</comment>